<keyword evidence="4" id="KW-1185">Reference proteome</keyword>
<organism evidence="3 4">
    <name type="scientific">Rhipicephalus sanguineus</name>
    <name type="common">Brown dog tick</name>
    <name type="synonym">Ixodes sanguineus</name>
    <dbReference type="NCBI Taxonomy" id="34632"/>
    <lineage>
        <taxon>Eukaryota</taxon>
        <taxon>Metazoa</taxon>
        <taxon>Ecdysozoa</taxon>
        <taxon>Arthropoda</taxon>
        <taxon>Chelicerata</taxon>
        <taxon>Arachnida</taxon>
        <taxon>Acari</taxon>
        <taxon>Parasitiformes</taxon>
        <taxon>Ixodida</taxon>
        <taxon>Ixodoidea</taxon>
        <taxon>Ixodidae</taxon>
        <taxon>Rhipicephalinae</taxon>
        <taxon>Rhipicephalus</taxon>
        <taxon>Rhipicephalus</taxon>
    </lineage>
</organism>
<keyword evidence="1" id="KW-0472">Membrane</keyword>
<dbReference type="SMART" id="SM00014">
    <property type="entry name" value="acidPPc"/>
    <property type="match status" value="1"/>
</dbReference>
<dbReference type="VEuPathDB" id="VectorBase:RSAN_032234"/>
<dbReference type="Pfam" id="PF01569">
    <property type="entry name" value="PAP2"/>
    <property type="match status" value="1"/>
</dbReference>
<dbReference type="SUPFAM" id="SSF48317">
    <property type="entry name" value="Acid phosphatase/Vanadium-dependent haloperoxidase"/>
    <property type="match status" value="1"/>
</dbReference>
<comment type="caution">
    <text evidence="3">The sequence shown here is derived from an EMBL/GenBank/DDBJ whole genome shotgun (WGS) entry which is preliminary data.</text>
</comment>
<dbReference type="AlphaFoldDB" id="A0A9D4QLZ5"/>
<feature type="transmembrane region" description="Helical" evidence="1">
    <location>
        <begin position="46"/>
        <end position="65"/>
    </location>
</feature>
<dbReference type="VEuPathDB" id="VectorBase:RSAN_045443"/>
<proteinExistence type="predicted"/>
<evidence type="ECO:0000313" key="3">
    <source>
        <dbReference type="EMBL" id="KAH7982920.1"/>
    </source>
</evidence>
<reference evidence="3" key="1">
    <citation type="journal article" date="2020" name="Cell">
        <title>Large-Scale Comparative Analyses of Tick Genomes Elucidate Their Genetic Diversity and Vector Capacities.</title>
        <authorList>
            <consortium name="Tick Genome and Microbiome Consortium (TIGMIC)"/>
            <person name="Jia N."/>
            <person name="Wang J."/>
            <person name="Shi W."/>
            <person name="Du L."/>
            <person name="Sun Y."/>
            <person name="Zhan W."/>
            <person name="Jiang J.F."/>
            <person name="Wang Q."/>
            <person name="Zhang B."/>
            <person name="Ji P."/>
            <person name="Bell-Sakyi L."/>
            <person name="Cui X.M."/>
            <person name="Yuan T.T."/>
            <person name="Jiang B.G."/>
            <person name="Yang W.F."/>
            <person name="Lam T.T."/>
            <person name="Chang Q.C."/>
            <person name="Ding S.J."/>
            <person name="Wang X.J."/>
            <person name="Zhu J.G."/>
            <person name="Ruan X.D."/>
            <person name="Zhao L."/>
            <person name="Wei J.T."/>
            <person name="Ye R.Z."/>
            <person name="Que T.C."/>
            <person name="Du C.H."/>
            <person name="Zhou Y.H."/>
            <person name="Cheng J.X."/>
            <person name="Dai P.F."/>
            <person name="Guo W.B."/>
            <person name="Han X.H."/>
            <person name="Huang E.J."/>
            <person name="Li L.F."/>
            <person name="Wei W."/>
            <person name="Gao Y.C."/>
            <person name="Liu J.Z."/>
            <person name="Shao H.Z."/>
            <person name="Wang X."/>
            <person name="Wang C.C."/>
            <person name="Yang T.C."/>
            <person name="Huo Q.B."/>
            <person name="Li W."/>
            <person name="Chen H.Y."/>
            <person name="Chen S.E."/>
            <person name="Zhou L.G."/>
            <person name="Ni X.B."/>
            <person name="Tian J.H."/>
            <person name="Sheng Y."/>
            <person name="Liu T."/>
            <person name="Pan Y.S."/>
            <person name="Xia L.Y."/>
            <person name="Li J."/>
            <person name="Zhao F."/>
            <person name="Cao W.C."/>
        </authorList>
    </citation>
    <scope>NUCLEOTIDE SEQUENCE</scope>
    <source>
        <strain evidence="3">Rsan-2018</strain>
    </source>
</reference>
<accession>A0A9D4QLZ5</accession>
<dbReference type="PANTHER" id="PTHR14969:SF13">
    <property type="entry name" value="AT30094P"/>
    <property type="match status" value="1"/>
</dbReference>
<feature type="transmembrane region" description="Helical" evidence="1">
    <location>
        <begin position="163"/>
        <end position="183"/>
    </location>
</feature>
<evidence type="ECO:0000256" key="1">
    <source>
        <dbReference type="SAM" id="Phobius"/>
    </source>
</evidence>
<dbReference type="InterPro" id="IPR000326">
    <property type="entry name" value="PAP2/HPO"/>
</dbReference>
<gene>
    <name evidence="3" type="ORF">HPB52_008104</name>
</gene>
<protein>
    <recommendedName>
        <fullName evidence="2">Phosphatidic acid phosphatase type 2/haloperoxidase domain-containing protein</fullName>
    </recommendedName>
</protein>
<feature type="transmembrane region" description="Helical" evidence="1">
    <location>
        <begin position="71"/>
        <end position="90"/>
    </location>
</feature>
<keyword evidence="1" id="KW-1133">Transmembrane helix</keyword>
<dbReference type="EMBL" id="JABSTV010001245">
    <property type="protein sequence ID" value="KAH7982920.1"/>
    <property type="molecule type" value="Genomic_DNA"/>
</dbReference>
<dbReference type="GO" id="GO:0042392">
    <property type="term" value="F:sphingosine-1-phosphate phosphatase activity"/>
    <property type="evidence" value="ECO:0007669"/>
    <property type="project" value="TreeGrafter"/>
</dbReference>
<sequence length="360" mass="39862">MSNWKQHPLLLNLKTADEHISSGLFLATNNQSPLAQYRSVMQMLEYSAHGIPWLLGTCSLIWFVTDRDLEAFYVNLLIALVLDLIAVAVIKAVARRKRPPVNVNDMFFTVSVDNHSFPSGHASRVVFLACLFLNYTTINVVFKFVTLVWSLSVIASRVLLGRHYVGDVVVVGGAVGVAAYFWLRRRATAAGHFVPVGHLANISIHPIKSLAGVDVSYADCTVAGPAYKGLKDRQILVVKGDSFVSMREEPRLGMIRVAFDEAKLALTLTADGYPPLTVDACDPEEQRKPSFTVKVRMFSYKGTEVSQEATDWFRNYLKHDDARLVAFQDESAFNVLSKASLDGLLSKLPAGTELTDPKKE</sequence>
<reference evidence="3" key="2">
    <citation type="submission" date="2021-09" db="EMBL/GenBank/DDBJ databases">
        <authorList>
            <person name="Jia N."/>
            <person name="Wang J."/>
            <person name="Shi W."/>
            <person name="Du L."/>
            <person name="Sun Y."/>
            <person name="Zhan W."/>
            <person name="Jiang J."/>
            <person name="Wang Q."/>
            <person name="Zhang B."/>
            <person name="Ji P."/>
            <person name="Sakyi L.B."/>
            <person name="Cui X."/>
            <person name="Yuan T."/>
            <person name="Jiang B."/>
            <person name="Yang W."/>
            <person name="Lam T.T.-Y."/>
            <person name="Chang Q."/>
            <person name="Ding S."/>
            <person name="Wang X."/>
            <person name="Zhu J."/>
            <person name="Ruan X."/>
            <person name="Zhao L."/>
            <person name="Wei J."/>
            <person name="Que T."/>
            <person name="Du C."/>
            <person name="Cheng J."/>
            <person name="Dai P."/>
            <person name="Han X."/>
            <person name="Huang E."/>
            <person name="Gao Y."/>
            <person name="Liu J."/>
            <person name="Shao H."/>
            <person name="Ye R."/>
            <person name="Li L."/>
            <person name="Wei W."/>
            <person name="Wang X."/>
            <person name="Wang C."/>
            <person name="Huo Q."/>
            <person name="Li W."/>
            <person name="Guo W."/>
            <person name="Chen H."/>
            <person name="Chen S."/>
            <person name="Zhou L."/>
            <person name="Zhou L."/>
            <person name="Ni X."/>
            <person name="Tian J."/>
            <person name="Zhou Y."/>
            <person name="Sheng Y."/>
            <person name="Liu T."/>
            <person name="Pan Y."/>
            <person name="Xia L."/>
            <person name="Li J."/>
            <person name="Zhao F."/>
            <person name="Cao W."/>
        </authorList>
    </citation>
    <scope>NUCLEOTIDE SEQUENCE</scope>
    <source>
        <strain evidence="3">Rsan-2018</strain>
        <tissue evidence="3">Larvae</tissue>
    </source>
</reference>
<name>A0A9D4QLZ5_RHISA</name>
<dbReference type="Gene3D" id="1.20.144.10">
    <property type="entry name" value="Phosphatidic acid phosphatase type 2/haloperoxidase"/>
    <property type="match status" value="1"/>
</dbReference>
<feature type="domain" description="Phosphatidic acid phosphatase type 2/haloperoxidase" evidence="2">
    <location>
        <begin position="71"/>
        <end position="183"/>
    </location>
</feature>
<dbReference type="Proteomes" id="UP000821837">
    <property type="component" value="Chromosome 1"/>
</dbReference>
<dbReference type="Pfam" id="PF03476">
    <property type="entry name" value="MOSC_N"/>
    <property type="match status" value="1"/>
</dbReference>
<dbReference type="InterPro" id="IPR036938">
    <property type="entry name" value="PAP2/HPO_sf"/>
</dbReference>
<feature type="transmembrane region" description="Helical" evidence="1">
    <location>
        <begin position="125"/>
        <end position="151"/>
    </location>
</feature>
<dbReference type="InterPro" id="IPR005303">
    <property type="entry name" value="MOCOS_middle"/>
</dbReference>
<evidence type="ECO:0000313" key="4">
    <source>
        <dbReference type="Proteomes" id="UP000821837"/>
    </source>
</evidence>
<evidence type="ECO:0000259" key="2">
    <source>
        <dbReference type="SMART" id="SM00014"/>
    </source>
</evidence>
<dbReference type="SUPFAM" id="SSF141673">
    <property type="entry name" value="MOSC N-terminal domain-like"/>
    <property type="match status" value="1"/>
</dbReference>
<dbReference type="PANTHER" id="PTHR14969">
    <property type="entry name" value="SPHINGOSINE-1-PHOSPHATE PHOSPHOHYDROLASE"/>
    <property type="match status" value="1"/>
</dbReference>
<keyword evidence="1" id="KW-0812">Transmembrane</keyword>